<comment type="caution">
    <text evidence="18">The sequence shown here is derived from an EMBL/GenBank/DDBJ whole genome shotgun (WGS) entry which is preliminary data.</text>
</comment>
<dbReference type="GO" id="GO:0008310">
    <property type="term" value="F:single-stranded DNA 3'-5' DNA exonuclease activity"/>
    <property type="evidence" value="ECO:0007669"/>
    <property type="project" value="TreeGrafter"/>
</dbReference>
<gene>
    <name evidence="18" type="ORF">BWQ96_06228</name>
</gene>
<keyword evidence="4" id="KW-0004">4Fe-4S</keyword>
<dbReference type="GO" id="GO:0000278">
    <property type="term" value="P:mitotic cell cycle"/>
    <property type="evidence" value="ECO:0007669"/>
    <property type="project" value="TreeGrafter"/>
</dbReference>
<evidence type="ECO:0000256" key="15">
    <source>
        <dbReference type="ARBA" id="ARBA00023242"/>
    </source>
</evidence>
<dbReference type="GO" id="GO:0045004">
    <property type="term" value="P:DNA replication proofreading"/>
    <property type="evidence" value="ECO:0007669"/>
    <property type="project" value="TreeGrafter"/>
</dbReference>
<evidence type="ECO:0000256" key="2">
    <source>
        <dbReference type="ARBA" id="ARBA00005755"/>
    </source>
</evidence>
<evidence type="ECO:0000256" key="5">
    <source>
        <dbReference type="ARBA" id="ARBA00022679"/>
    </source>
</evidence>
<evidence type="ECO:0000256" key="3">
    <source>
        <dbReference type="ARBA" id="ARBA00012417"/>
    </source>
</evidence>
<keyword evidence="19" id="KW-1185">Reference proteome</keyword>
<dbReference type="Pfam" id="PF22912">
    <property type="entry name" value="zf-DPOE"/>
    <property type="match status" value="1"/>
</dbReference>
<evidence type="ECO:0000256" key="11">
    <source>
        <dbReference type="ARBA" id="ARBA00022932"/>
    </source>
</evidence>
<evidence type="ECO:0000256" key="14">
    <source>
        <dbReference type="ARBA" id="ARBA00023125"/>
    </source>
</evidence>
<protein>
    <recommendedName>
        <fullName evidence="3">DNA-directed DNA polymerase</fullName>
        <ecNumber evidence="3">2.7.7.7</ecNumber>
    </recommendedName>
</protein>
<evidence type="ECO:0000256" key="8">
    <source>
        <dbReference type="ARBA" id="ARBA00022723"/>
    </source>
</evidence>
<keyword evidence="8" id="KW-0479">Metal-binding</keyword>
<dbReference type="SUPFAM" id="SSF56672">
    <property type="entry name" value="DNA/RNA polymerases"/>
    <property type="match status" value="1"/>
</dbReference>
<dbReference type="EMBL" id="NBIV01000104">
    <property type="protein sequence ID" value="PXF43995.1"/>
    <property type="molecule type" value="Genomic_DNA"/>
</dbReference>
<dbReference type="InterPro" id="IPR006133">
    <property type="entry name" value="DNA-dir_DNA_pol_B_exonuc"/>
</dbReference>
<dbReference type="CDD" id="cd05535">
    <property type="entry name" value="POLBc_epsilon"/>
    <property type="match status" value="1"/>
</dbReference>
<dbReference type="InterPro" id="IPR012337">
    <property type="entry name" value="RNaseH-like_sf"/>
</dbReference>
<dbReference type="Gene3D" id="1.10.287.690">
    <property type="entry name" value="Helix hairpin bin"/>
    <property type="match status" value="1"/>
</dbReference>
<evidence type="ECO:0000259" key="17">
    <source>
        <dbReference type="SMART" id="SM01159"/>
    </source>
</evidence>
<dbReference type="FunFam" id="1.10.287.690:FF:000005">
    <property type="entry name" value="DNA polymerase epsilon catalytic subunit"/>
    <property type="match status" value="1"/>
</dbReference>
<dbReference type="InterPro" id="IPR042087">
    <property type="entry name" value="DNA_pol_B_thumb"/>
</dbReference>
<dbReference type="Pfam" id="PF23250">
    <property type="entry name" value="zf_DPOE_2"/>
    <property type="match status" value="1"/>
</dbReference>
<keyword evidence="14" id="KW-0238">DNA-binding</keyword>
<dbReference type="InterPro" id="IPR054475">
    <property type="entry name" value="Znf-DPOE"/>
</dbReference>
<dbReference type="SMART" id="SM01159">
    <property type="entry name" value="DUF1744"/>
    <property type="match status" value="1"/>
</dbReference>
<comment type="subcellular location">
    <subcellularLocation>
        <location evidence="1">Nucleus</location>
    </subcellularLocation>
</comment>
<proteinExistence type="inferred from homology"/>
<name>A0A2V3IPH9_9FLOR</name>
<comment type="similarity">
    <text evidence="2">Belongs to the DNA polymerase type-B family.</text>
</comment>
<feature type="compositionally biased region" description="Basic and acidic residues" evidence="16">
    <location>
        <begin position="725"/>
        <end position="766"/>
    </location>
</feature>
<dbReference type="SUPFAM" id="SSF53098">
    <property type="entry name" value="Ribonuclease H-like"/>
    <property type="match status" value="1"/>
</dbReference>
<dbReference type="GO" id="GO:0006297">
    <property type="term" value="P:nucleotide-excision repair, DNA gap filling"/>
    <property type="evidence" value="ECO:0007669"/>
    <property type="project" value="TreeGrafter"/>
</dbReference>
<dbReference type="Proteomes" id="UP000247409">
    <property type="component" value="Unassembled WGS sequence"/>
</dbReference>
<dbReference type="Gene3D" id="1.10.132.60">
    <property type="entry name" value="DNA polymerase family B, C-terminal domain"/>
    <property type="match status" value="1"/>
</dbReference>
<dbReference type="GO" id="GO:0003887">
    <property type="term" value="F:DNA-directed DNA polymerase activity"/>
    <property type="evidence" value="ECO:0007669"/>
    <property type="project" value="UniProtKB-KW"/>
</dbReference>
<evidence type="ECO:0000313" key="18">
    <source>
        <dbReference type="EMBL" id="PXF43995.1"/>
    </source>
</evidence>
<keyword evidence="12" id="KW-0408">Iron</keyword>
<feature type="region of interest" description="Disordered" evidence="16">
    <location>
        <begin position="2248"/>
        <end position="2268"/>
    </location>
</feature>
<dbReference type="GO" id="GO:0006272">
    <property type="term" value="P:leading strand elongation"/>
    <property type="evidence" value="ECO:0007669"/>
    <property type="project" value="TreeGrafter"/>
</dbReference>
<dbReference type="InterPro" id="IPR043502">
    <property type="entry name" value="DNA/RNA_pol_sf"/>
</dbReference>
<evidence type="ECO:0000256" key="13">
    <source>
        <dbReference type="ARBA" id="ARBA00023014"/>
    </source>
</evidence>
<dbReference type="SMART" id="SM00486">
    <property type="entry name" value="POLBc"/>
    <property type="match status" value="1"/>
</dbReference>
<evidence type="ECO:0000256" key="1">
    <source>
        <dbReference type="ARBA" id="ARBA00004123"/>
    </source>
</evidence>
<reference evidence="18 19" key="1">
    <citation type="journal article" date="2018" name="Mol. Biol. Evol.">
        <title>Analysis of the draft genome of the red seaweed Gracilariopsis chorda provides insights into genome size evolution in Rhodophyta.</title>
        <authorList>
            <person name="Lee J."/>
            <person name="Yang E.C."/>
            <person name="Graf L."/>
            <person name="Yang J.H."/>
            <person name="Qiu H."/>
            <person name="Zel Zion U."/>
            <person name="Chan C.X."/>
            <person name="Stephens T.G."/>
            <person name="Weber A.P.M."/>
            <person name="Boo G.H."/>
            <person name="Boo S.M."/>
            <person name="Kim K.M."/>
            <person name="Shin Y."/>
            <person name="Jung M."/>
            <person name="Lee S.J."/>
            <person name="Yim H.S."/>
            <person name="Lee J.H."/>
            <person name="Bhattacharya D."/>
            <person name="Yoon H.S."/>
        </authorList>
    </citation>
    <scope>NUCLEOTIDE SEQUENCE [LARGE SCALE GENOMIC DNA]</scope>
    <source>
        <strain evidence="18 19">SKKU-2015</strain>
        <tissue evidence="18">Whole body</tissue>
    </source>
</reference>
<dbReference type="PANTHER" id="PTHR10670:SF0">
    <property type="entry name" value="DNA POLYMERASE EPSILON CATALYTIC SUBUNIT A"/>
    <property type="match status" value="1"/>
</dbReference>
<dbReference type="GO" id="GO:0008622">
    <property type="term" value="C:epsilon DNA polymerase complex"/>
    <property type="evidence" value="ECO:0007669"/>
    <property type="project" value="InterPro"/>
</dbReference>
<evidence type="ECO:0000256" key="10">
    <source>
        <dbReference type="ARBA" id="ARBA00022833"/>
    </source>
</evidence>
<accession>A0A2V3IPH9</accession>
<feature type="region of interest" description="Disordered" evidence="16">
    <location>
        <begin position="1715"/>
        <end position="1745"/>
    </location>
</feature>
<feature type="region of interest" description="Disordered" evidence="16">
    <location>
        <begin position="725"/>
        <end position="777"/>
    </location>
</feature>
<keyword evidence="13" id="KW-0411">Iron-sulfur</keyword>
<evidence type="ECO:0000256" key="7">
    <source>
        <dbReference type="ARBA" id="ARBA00022705"/>
    </source>
</evidence>
<dbReference type="PANTHER" id="PTHR10670">
    <property type="entry name" value="DNA POLYMERASE EPSILON CATALYTIC SUBUNIT A"/>
    <property type="match status" value="1"/>
</dbReference>
<dbReference type="Pfam" id="PF22634">
    <property type="entry name" value="POL2_thumb"/>
    <property type="match status" value="1"/>
</dbReference>
<feature type="region of interest" description="Disordered" evidence="16">
    <location>
        <begin position="1398"/>
        <end position="1426"/>
    </location>
</feature>
<feature type="domain" description="DNA polymerase epsilon catalytic subunit A C-terminal" evidence="17">
    <location>
        <begin position="1703"/>
        <end position="2169"/>
    </location>
</feature>
<keyword evidence="6" id="KW-0548">Nucleotidyltransferase</keyword>
<evidence type="ECO:0000313" key="19">
    <source>
        <dbReference type="Proteomes" id="UP000247409"/>
    </source>
</evidence>
<dbReference type="GO" id="GO:0051539">
    <property type="term" value="F:4 iron, 4 sulfur cluster binding"/>
    <property type="evidence" value="ECO:0007669"/>
    <property type="project" value="UniProtKB-KW"/>
</dbReference>
<dbReference type="GO" id="GO:0008270">
    <property type="term" value="F:zinc ion binding"/>
    <property type="evidence" value="ECO:0007669"/>
    <property type="project" value="UniProtKB-KW"/>
</dbReference>
<feature type="compositionally biased region" description="Basic and acidic residues" evidence="16">
    <location>
        <begin position="1398"/>
        <end position="1412"/>
    </location>
</feature>
<dbReference type="InterPro" id="IPR036397">
    <property type="entry name" value="RNaseH_sf"/>
</dbReference>
<keyword evidence="11" id="KW-0239">DNA-directed DNA polymerase</keyword>
<dbReference type="OrthoDB" id="10060449at2759"/>
<dbReference type="InterPro" id="IPR013697">
    <property type="entry name" value="DNA_pol_e_suA_C"/>
</dbReference>
<keyword evidence="15" id="KW-0539">Nucleus</keyword>
<keyword evidence="7" id="KW-0235">DNA replication</keyword>
<dbReference type="InterPro" id="IPR023211">
    <property type="entry name" value="DNA_pol_palm_dom_sf"/>
</dbReference>
<keyword evidence="5" id="KW-0808">Transferase</keyword>
<dbReference type="GO" id="GO:0000166">
    <property type="term" value="F:nucleotide binding"/>
    <property type="evidence" value="ECO:0007669"/>
    <property type="project" value="InterPro"/>
</dbReference>
<dbReference type="FunFam" id="3.30.420.10:FF:000010">
    <property type="entry name" value="DNA polymerase epsilon catalytic subunit"/>
    <property type="match status" value="1"/>
</dbReference>
<dbReference type="EC" id="2.7.7.7" evidence="3"/>
<dbReference type="InterPro" id="IPR029703">
    <property type="entry name" value="POL2"/>
</dbReference>
<evidence type="ECO:0000256" key="16">
    <source>
        <dbReference type="SAM" id="MobiDB-lite"/>
    </source>
</evidence>
<dbReference type="GO" id="GO:0006287">
    <property type="term" value="P:base-excision repair, gap-filling"/>
    <property type="evidence" value="ECO:0007669"/>
    <property type="project" value="TreeGrafter"/>
</dbReference>
<keyword evidence="10" id="KW-0862">Zinc</keyword>
<dbReference type="FunFam" id="3.90.1600.10:FF:000006">
    <property type="entry name" value="DNA polymerase epsilon catalytic subunit"/>
    <property type="match status" value="1"/>
</dbReference>
<feature type="region of interest" description="Disordered" evidence="16">
    <location>
        <begin position="245"/>
        <end position="277"/>
    </location>
</feature>
<evidence type="ECO:0000256" key="4">
    <source>
        <dbReference type="ARBA" id="ARBA00022485"/>
    </source>
</evidence>
<evidence type="ECO:0000256" key="6">
    <source>
        <dbReference type="ARBA" id="ARBA00022695"/>
    </source>
</evidence>
<dbReference type="Pfam" id="PF03104">
    <property type="entry name" value="DNA_pol_B_exo1"/>
    <property type="match status" value="1"/>
</dbReference>
<dbReference type="InterPro" id="IPR055191">
    <property type="entry name" value="POL2_thumb"/>
</dbReference>
<dbReference type="InterPro" id="IPR006172">
    <property type="entry name" value="DNA-dir_DNA_pol_B"/>
</dbReference>
<organism evidence="18 19">
    <name type="scientific">Gracilariopsis chorda</name>
    <dbReference type="NCBI Taxonomy" id="448386"/>
    <lineage>
        <taxon>Eukaryota</taxon>
        <taxon>Rhodophyta</taxon>
        <taxon>Florideophyceae</taxon>
        <taxon>Rhodymeniophycidae</taxon>
        <taxon>Gracilariales</taxon>
        <taxon>Gracilariaceae</taxon>
        <taxon>Gracilariopsis</taxon>
    </lineage>
</organism>
<evidence type="ECO:0000256" key="12">
    <source>
        <dbReference type="ARBA" id="ARBA00023004"/>
    </source>
</evidence>
<dbReference type="Gene3D" id="3.90.1600.10">
    <property type="entry name" value="Palm domain of DNA polymerase"/>
    <property type="match status" value="1"/>
</dbReference>
<keyword evidence="9" id="KW-0863">Zinc-finger</keyword>
<dbReference type="Pfam" id="PF08490">
    <property type="entry name" value="DUF1744"/>
    <property type="match status" value="1"/>
</dbReference>
<sequence length="2516" mass="285239">MGNFRNRATRNYRSAFAHASSTPFTARDPSHQPSWKQARVDQLNEDKLMGFEELPPGSKPRVGWLVNMVPSMIEEPLTRRPVQAVDLFFLSEDAAVSDFRTTIVSRPYMYLATYPHLLREVDIALRKRFVDTVADISTVHLNDMSAPNHLAHLKGAPFLKLEARTLGDLFSVRKTLLPIIKRNTERNERSGPMLELQHDNMAVPANPLDAILDMREYDVAPVNRLAIDKKINVGYWYKVTPGGDTHHAHQSHQDYEEHLLRDQQQHPLATERDPDLNEGHANDFLSAHLTRLPEIVERASPVVLAFDIECTKKPLKFPDAEAGDQVMMISWMVDGNGFLAINREVVSKDIDNFEYRPHPEFHGSFEVYNEPNEKAVLQRFFSEVRLAAPRVFVTFNGDYFDWPFIETRASMLGMDMGKEISMRCQTDLRMTRQTEGRSTIHMDVFHWVNRDSYLPQGSRGLKAVTRVLLGFEPEEIPPEEMVRAAIERPDEMAKYSVSDAVCTFHLYMKYVHPFIFSLCNIIPLSPDDVLRKGSGTLCEMLLMCQAREKRIVAPNKHNGSAIGKLTEDGHVLESETYIGGHVEALRTGVYRSDLPLCFDVDVDALEDLEKTLNETLRFAITVESKTNIDDITNYDEVRNEIVRQLHALREKPRRSEKPLIYHLDVSAMYPNIILTNRLQPHAVVTPAQCAACDFNGMSECQRDMEWTWRGEFYPASRGEAEMIQRRTAHEQRQTELRASEEAAKSKSPNKHEEQAKSPPFNRDRPSPYRNKGSSAVASFNDEEARKNVLFRSRLKEYCRRNYRKTLDTRVEPKTATICQRENPFYVDTVRAFRDRRYEYKALLKKQKKLKAEAKESGDIEALKRAEKLVVLYDSLQLAHKCILNSFYGYVMRKGARWYSMEMAGIVTNTGGLIIRRAREFIEKVGLPLELDTDGIWCVLPKSFPENFSFTTKSGKKCSFNYICSVFNADVAANFSNRQYQDLVDAETLEYEQRTECSIMFEVDGPYRAMVLPASLEEGKSIKKRYAVFNDDGSLAELKGFEIKRRGELKLIKEFQKEIFGRFLEGGSIFECYKEVGLTCNKWLDILTSKGEGLSDAQLLELLVEQNNMSKPLQEYLQAGQKSCAITCASRMQEFLGSAIVKDKGLAATYVIGRKPEDTQVTSRAIPVKIFEFQKEVVRRRLLKKWTKSADNEGLALRELLDWDYYKGRLANAILKIVSIPAALQAVENPVPRIEYPAWLVKKCRELTDVRKQQKLSSFFRPLPKGHRAQVSMKSLRDAAEDTDKLAIEDIEDLPVASWTSARIAQRRARAAVTRRLRRAQDIRKRTGVHPDELLLRIKVGDPNMRATEARNRMLNLLRSSHPDIRSDYSGWLRYAKRIWRAQRLIRTERYAQKRRIHEVQERDEASDTEHEGGALQSNVNKPFGGRSFAERFGINRPRKRSKIHHGTLPDYAPENFTVDLRREKLPQSFFKNKTVPLLGPGVIWQTVSVSSVAGSPGEYQLWVLPTKKEAGRFESGQLYSIPLHVKRVLYFNSKSASAPNIPGVSCGAIRGVTLPRSRPVHHLFRLEVCEARFQQTDKDITSLLNDAGAVDGVFGTQTPLEYEVIVTLGTFCAPRKSFVANMTSKKLLRRGLCLDDIVPKSSEAAPYLQKSRSESENVILHQAFLYGSHAVDGSSRALYALVAPDAKLAHVVVVTPTEAVGINLKRLWRSIVQTRGKPGSANPDSTRDGSNPGEPNEKRRASILPKDSTFSTTVVKTRQEAWGELQRLLSNLRDGLRLSDKLRSTGLKTMLIAQWPAMDTAIATSAMFGSKEKKGSLYTNVSALEECVPAVRAYPVIRVAGNAEDGNYMPIAWENRAASTALSRFADVHDWLPNQLLLSRFAGIPIGNMSLTDVHSQALDVLVGRELINRDHILWASNASQPDLGGLEEDDNNLQNELPSVPEIVCSGSYRTVCVDTELTNLSIATILSSSYVNQVEGTDLAFDAAAEGSSKAVRTAATSSRSKKSFGNEEGVVGKRMAPLDEMASSAPAFRILKDLVRSWDKTASQEASPEAAAIARSLLDHLNRWTRSESSILYDPALARFLGWLVKKVFRQLIGELRNLGASVVYASSSRLLLATPKTQTIDGLRYAGFLEKTVKEKPLFRHLRFHPVIGVYAGLLFVDRFNYGALPAPEESLILNGDFAEAQALSSNRRRVYASQDIPLVRMEWDFPRYLPLPIAVLWTQVVEEFIRRPMVQRLRTEEMEASMELDCSEQSEHDEPKSKKRCLRPRGDGFAEEVKSLVRSLTTQLLQKVHEMREKSPSLTFPRVPSALTTVTARNRNPALEFVRSLCHVLSMDSTSTEEVADMRRNLLQMLGVREFATEAQFFDPALPVLLQDVICAYCNAVVNLDVARDSRLWSRDHGEESQDESGHHKKLPWACEYCGNSYDVRQIELDLTRIAQKVYTSYQVQDLICRKCQMVKRENMTSHCSCSGSPFELMTDSCWVRKHLQALRSVAEFHGFEYLTETVSWMCDSLD</sequence>
<evidence type="ECO:0000256" key="9">
    <source>
        <dbReference type="ARBA" id="ARBA00022771"/>
    </source>
</evidence>
<dbReference type="Gene3D" id="3.30.420.10">
    <property type="entry name" value="Ribonuclease H-like superfamily/Ribonuclease H"/>
    <property type="match status" value="1"/>
</dbReference>
<dbReference type="GO" id="GO:0003677">
    <property type="term" value="F:DNA binding"/>
    <property type="evidence" value="ECO:0007669"/>
    <property type="project" value="UniProtKB-KW"/>
</dbReference>
<dbReference type="STRING" id="448386.A0A2V3IPH9"/>